<dbReference type="Proteomes" id="UP000199516">
    <property type="component" value="Unassembled WGS sequence"/>
</dbReference>
<dbReference type="EMBL" id="FONT01000001">
    <property type="protein sequence ID" value="SFE38618.1"/>
    <property type="molecule type" value="Genomic_DNA"/>
</dbReference>
<dbReference type="STRING" id="930128.SAMN05192532_101643"/>
<dbReference type="Pfam" id="PF04509">
    <property type="entry name" value="CheC"/>
    <property type="match status" value="2"/>
</dbReference>
<evidence type="ECO:0000313" key="5">
    <source>
        <dbReference type="Proteomes" id="UP000199516"/>
    </source>
</evidence>
<dbReference type="CDD" id="cd17909">
    <property type="entry name" value="CheC_ClassI"/>
    <property type="match status" value="1"/>
</dbReference>
<dbReference type="OrthoDB" id="9812187at2"/>
<evidence type="ECO:0000256" key="1">
    <source>
        <dbReference type="ARBA" id="ARBA00022500"/>
    </source>
</evidence>
<keyword evidence="1" id="KW-0145">Chemotaxis</keyword>
<dbReference type="GO" id="GO:0016787">
    <property type="term" value="F:hydrolase activity"/>
    <property type="evidence" value="ECO:0007669"/>
    <property type="project" value="UniProtKB-KW"/>
</dbReference>
<reference evidence="4 5" key="1">
    <citation type="submission" date="2016-10" db="EMBL/GenBank/DDBJ databases">
        <authorList>
            <person name="de Groot N.N."/>
        </authorList>
    </citation>
    <scope>NUCLEOTIDE SEQUENCE [LARGE SCALE GENOMIC DNA]</scope>
    <source>
        <strain evidence="4 5">DSM 23995</strain>
    </source>
</reference>
<accession>A0A1I2A4V5</accession>
<gene>
    <name evidence="4" type="ORF">SAMN05192532_101643</name>
</gene>
<dbReference type="GO" id="GO:0006935">
    <property type="term" value="P:chemotaxis"/>
    <property type="evidence" value="ECO:0007669"/>
    <property type="project" value="UniProtKB-KW"/>
</dbReference>
<dbReference type="InterPro" id="IPR028976">
    <property type="entry name" value="CheC-like_sf"/>
</dbReference>
<dbReference type="Gene3D" id="3.40.1550.10">
    <property type="entry name" value="CheC-like"/>
    <property type="match status" value="1"/>
</dbReference>
<keyword evidence="2" id="KW-0378">Hydrolase</keyword>
<keyword evidence="5" id="KW-1185">Reference proteome</keyword>
<dbReference type="PANTHER" id="PTHR43693">
    <property type="entry name" value="PROTEIN PHOSPHATASE CHEZ"/>
    <property type="match status" value="1"/>
</dbReference>
<protein>
    <submittedName>
        <fullName evidence="4">Chemotaxis protein CheC</fullName>
    </submittedName>
</protein>
<sequence length="210" mass="22422">MKLIEQMQPIHLDALKEAGNIGAGHAATALSQLLHKKVDMSIPSVKIIPLYEAKTIMGEETLVAALYFDISGEAPGSMFLMFQEKEASDLIYSLTGQTIHLLNGRLDPLAVSALQEAGNILAGSYVSALADFTSLPMQVSIPSFAVDMAGALLDSGLIEASEVGDYAIVIDTVIGETKNSENSTPLGQFFLLPNIEAFEKILKSLGVRLL</sequence>
<dbReference type="InterPro" id="IPR050992">
    <property type="entry name" value="CheZ_family_phosphatases"/>
</dbReference>
<dbReference type="SUPFAM" id="SSF103039">
    <property type="entry name" value="CheC-like"/>
    <property type="match status" value="1"/>
</dbReference>
<organism evidence="4 5">
    <name type="scientific">Alteribacillus iranensis</name>
    <dbReference type="NCBI Taxonomy" id="930128"/>
    <lineage>
        <taxon>Bacteria</taxon>
        <taxon>Bacillati</taxon>
        <taxon>Bacillota</taxon>
        <taxon>Bacilli</taxon>
        <taxon>Bacillales</taxon>
        <taxon>Bacillaceae</taxon>
        <taxon>Alteribacillus</taxon>
    </lineage>
</organism>
<name>A0A1I2A4V5_9BACI</name>
<evidence type="ECO:0000259" key="3">
    <source>
        <dbReference type="Pfam" id="PF04509"/>
    </source>
</evidence>
<dbReference type="RefSeq" id="WP_091657214.1">
    <property type="nucleotide sequence ID" value="NZ_FONT01000001.1"/>
</dbReference>
<evidence type="ECO:0000313" key="4">
    <source>
        <dbReference type="EMBL" id="SFE38618.1"/>
    </source>
</evidence>
<dbReference type="AlphaFoldDB" id="A0A1I2A4V5"/>
<proteinExistence type="predicted"/>
<evidence type="ECO:0000256" key="2">
    <source>
        <dbReference type="ARBA" id="ARBA00022801"/>
    </source>
</evidence>
<feature type="domain" description="CheC-like protein" evidence="3">
    <location>
        <begin position="10"/>
        <end position="47"/>
    </location>
</feature>
<dbReference type="InterPro" id="IPR007597">
    <property type="entry name" value="CheC"/>
</dbReference>
<feature type="domain" description="CheC-like protein" evidence="3">
    <location>
        <begin position="112"/>
        <end position="137"/>
    </location>
</feature>
<dbReference type="PANTHER" id="PTHR43693:SF1">
    <property type="entry name" value="PROTEIN PHOSPHATASE CHEZ"/>
    <property type="match status" value="1"/>
</dbReference>